<sequence length="149" mass="17598">MYALSETLTALSENAPGLVPQHDRIVNDWKSLSYNSRNLLMLQKCAPCQTWTFLDFIKICNYFLNIFVLYDMKPCRETIKYGLESFIPCHMQTCLYSFQWFHVMFSSEIDEPKGYESEPHFLAILKPSRIHRIVYIYNKDSASSVYELR</sequence>
<accession>A0A0C2MKU9</accession>
<evidence type="ECO:0000313" key="2">
    <source>
        <dbReference type="Proteomes" id="UP000031668"/>
    </source>
</evidence>
<name>A0A0C2MKU9_THEKT</name>
<comment type="caution">
    <text evidence="1">The sequence shown here is derived from an EMBL/GenBank/DDBJ whole genome shotgun (WGS) entry which is preliminary data.</text>
</comment>
<evidence type="ECO:0000313" key="1">
    <source>
        <dbReference type="EMBL" id="KII62231.1"/>
    </source>
</evidence>
<dbReference type="AlphaFoldDB" id="A0A0C2MKU9"/>
<dbReference type="Proteomes" id="UP000031668">
    <property type="component" value="Unassembled WGS sequence"/>
</dbReference>
<organism evidence="1 2">
    <name type="scientific">Thelohanellus kitauei</name>
    <name type="common">Myxosporean</name>
    <dbReference type="NCBI Taxonomy" id="669202"/>
    <lineage>
        <taxon>Eukaryota</taxon>
        <taxon>Metazoa</taxon>
        <taxon>Cnidaria</taxon>
        <taxon>Myxozoa</taxon>
        <taxon>Myxosporea</taxon>
        <taxon>Bivalvulida</taxon>
        <taxon>Platysporina</taxon>
        <taxon>Myxobolidae</taxon>
        <taxon>Thelohanellus</taxon>
    </lineage>
</organism>
<dbReference type="EMBL" id="JWZT01005048">
    <property type="protein sequence ID" value="KII62231.1"/>
    <property type="molecule type" value="Genomic_DNA"/>
</dbReference>
<gene>
    <name evidence="1" type="ORF">RF11_06868</name>
</gene>
<protein>
    <submittedName>
        <fullName evidence="1">Uncharacterized protein</fullName>
    </submittedName>
</protein>
<keyword evidence="2" id="KW-1185">Reference proteome</keyword>
<proteinExistence type="predicted"/>
<reference evidence="1 2" key="1">
    <citation type="journal article" date="2014" name="Genome Biol. Evol.">
        <title>The genome of the myxosporean Thelohanellus kitauei shows adaptations to nutrient acquisition within its fish host.</title>
        <authorList>
            <person name="Yang Y."/>
            <person name="Xiong J."/>
            <person name="Zhou Z."/>
            <person name="Huo F."/>
            <person name="Miao W."/>
            <person name="Ran C."/>
            <person name="Liu Y."/>
            <person name="Zhang J."/>
            <person name="Feng J."/>
            <person name="Wang M."/>
            <person name="Wang M."/>
            <person name="Wang L."/>
            <person name="Yao B."/>
        </authorList>
    </citation>
    <scope>NUCLEOTIDE SEQUENCE [LARGE SCALE GENOMIC DNA]</scope>
    <source>
        <strain evidence="1">Wuqing</strain>
    </source>
</reference>